<dbReference type="GO" id="GO:0003677">
    <property type="term" value="F:DNA binding"/>
    <property type="evidence" value="ECO:0007669"/>
    <property type="project" value="UniProtKB-KW"/>
</dbReference>
<dbReference type="SUPFAM" id="SSF46894">
    <property type="entry name" value="C-terminal effector domain of the bipartite response regulators"/>
    <property type="match status" value="1"/>
</dbReference>
<dbReference type="InterPro" id="IPR011006">
    <property type="entry name" value="CheY-like_superfamily"/>
</dbReference>
<dbReference type="InterPro" id="IPR016032">
    <property type="entry name" value="Sig_transdc_resp-reg_C-effctor"/>
</dbReference>
<evidence type="ECO:0000256" key="1">
    <source>
        <dbReference type="ARBA" id="ARBA00023015"/>
    </source>
</evidence>
<dbReference type="Gene3D" id="3.40.50.2300">
    <property type="match status" value="1"/>
</dbReference>
<dbReference type="Proteomes" id="UP000481037">
    <property type="component" value="Unassembled WGS sequence"/>
</dbReference>
<protein>
    <submittedName>
        <fullName evidence="5">DNA-binding response regulator</fullName>
    </submittedName>
</protein>
<keyword evidence="6" id="KW-1185">Reference proteome</keyword>
<gene>
    <name evidence="5" type="ORF">GJ697_04195</name>
</gene>
<dbReference type="SUPFAM" id="SSF52172">
    <property type="entry name" value="CheY-like"/>
    <property type="match status" value="1"/>
</dbReference>
<dbReference type="GO" id="GO:0006355">
    <property type="term" value="P:regulation of DNA-templated transcription"/>
    <property type="evidence" value="ECO:0007669"/>
    <property type="project" value="InterPro"/>
</dbReference>
<dbReference type="EMBL" id="WKJM01000002">
    <property type="protein sequence ID" value="MRX07032.1"/>
    <property type="molecule type" value="Genomic_DNA"/>
</dbReference>
<dbReference type="PROSITE" id="PS00622">
    <property type="entry name" value="HTH_LUXR_1"/>
    <property type="match status" value="1"/>
</dbReference>
<dbReference type="PANTHER" id="PTHR44688">
    <property type="entry name" value="DNA-BINDING TRANSCRIPTIONAL ACTIVATOR DEVR_DOSR"/>
    <property type="match status" value="1"/>
</dbReference>
<keyword evidence="3" id="KW-0804">Transcription</keyword>
<name>A0A6L5QCQ3_9BURK</name>
<dbReference type="AlphaFoldDB" id="A0A6L5QCQ3"/>
<dbReference type="PRINTS" id="PR00038">
    <property type="entry name" value="HTHLUXR"/>
</dbReference>
<dbReference type="RefSeq" id="WP_154363439.1">
    <property type="nucleotide sequence ID" value="NZ_WKJM01000002.1"/>
</dbReference>
<dbReference type="PROSITE" id="PS50043">
    <property type="entry name" value="HTH_LUXR_2"/>
    <property type="match status" value="1"/>
</dbReference>
<keyword evidence="1" id="KW-0805">Transcription regulation</keyword>
<evidence type="ECO:0000313" key="5">
    <source>
        <dbReference type="EMBL" id="MRX07032.1"/>
    </source>
</evidence>
<comment type="caution">
    <text evidence="5">The sequence shown here is derived from an EMBL/GenBank/DDBJ whole genome shotgun (WGS) entry which is preliminary data.</text>
</comment>
<sequence>MPAPFDSPEAAAAATVAVHVRHGESIVNAGLSALLASCPQLRLTAAADDADVIVTDYADALARLAHVAPNAIPLMIVSQREREWDIRTAISAGVHGYLPQRCAAGELLTAVQALGHGRRYFNPELLERAMQHMASDSLTLRESQVLELLAMGCCNKRIASKLDIGVGTVKTHIKSLFNKLGATARTHAVVLATQRGMVS</sequence>
<dbReference type="Pfam" id="PF00196">
    <property type="entry name" value="GerE"/>
    <property type="match status" value="1"/>
</dbReference>
<dbReference type="PANTHER" id="PTHR44688:SF25">
    <property type="entry name" value="HTH LUXR-TYPE DOMAIN-CONTAINING PROTEIN"/>
    <property type="match status" value="1"/>
</dbReference>
<evidence type="ECO:0000313" key="6">
    <source>
        <dbReference type="Proteomes" id="UP000481037"/>
    </source>
</evidence>
<reference evidence="5 6" key="1">
    <citation type="submission" date="2019-11" db="EMBL/GenBank/DDBJ databases">
        <title>Novel species isolated from a subtropical stream in China.</title>
        <authorList>
            <person name="Lu H."/>
        </authorList>
    </citation>
    <scope>NUCLEOTIDE SEQUENCE [LARGE SCALE GENOMIC DNA]</scope>
    <source>
        <strain evidence="5 6">FT25W</strain>
    </source>
</reference>
<organism evidence="5 6">
    <name type="scientific">Duganella alba</name>
    <dbReference type="NCBI Taxonomy" id="2666081"/>
    <lineage>
        <taxon>Bacteria</taxon>
        <taxon>Pseudomonadati</taxon>
        <taxon>Pseudomonadota</taxon>
        <taxon>Betaproteobacteria</taxon>
        <taxon>Burkholderiales</taxon>
        <taxon>Oxalobacteraceae</taxon>
        <taxon>Telluria group</taxon>
        <taxon>Duganella</taxon>
    </lineage>
</organism>
<dbReference type="SMART" id="SM00421">
    <property type="entry name" value="HTH_LUXR"/>
    <property type="match status" value="1"/>
</dbReference>
<evidence type="ECO:0000259" key="4">
    <source>
        <dbReference type="PROSITE" id="PS50043"/>
    </source>
</evidence>
<evidence type="ECO:0000256" key="3">
    <source>
        <dbReference type="ARBA" id="ARBA00023163"/>
    </source>
</evidence>
<accession>A0A6L5QCQ3</accession>
<proteinExistence type="predicted"/>
<keyword evidence="2 5" id="KW-0238">DNA-binding</keyword>
<evidence type="ECO:0000256" key="2">
    <source>
        <dbReference type="ARBA" id="ARBA00023125"/>
    </source>
</evidence>
<dbReference type="InterPro" id="IPR000792">
    <property type="entry name" value="Tscrpt_reg_LuxR_C"/>
</dbReference>
<feature type="domain" description="HTH luxR-type" evidence="4">
    <location>
        <begin position="131"/>
        <end position="196"/>
    </location>
</feature>
<dbReference type="CDD" id="cd06170">
    <property type="entry name" value="LuxR_C_like"/>
    <property type="match status" value="1"/>
</dbReference>